<dbReference type="Pfam" id="PF04041">
    <property type="entry name" value="Glyco_hydro_130"/>
    <property type="match status" value="1"/>
</dbReference>
<keyword evidence="1" id="KW-0328">Glycosyltransferase</keyword>
<dbReference type="RefSeq" id="WP_073020411.1">
    <property type="nucleotide sequence ID" value="NZ_FQWF01000010.1"/>
</dbReference>
<protein>
    <submittedName>
        <fullName evidence="4">Predicted glycosyl hydrolase, GH43/DUF377 family</fullName>
    </submittedName>
</protein>
<accession>A0A1M5MT31</accession>
<evidence type="ECO:0000256" key="1">
    <source>
        <dbReference type="ARBA" id="ARBA00022676"/>
    </source>
</evidence>
<dbReference type="CDD" id="cd18614">
    <property type="entry name" value="GH130"/>
    <property type="match status" value="1"/>
</dbReference>
<evidence type="ECO:0000313" key="4">
    <source>
        <dbReference type="EMBL" id="SHG80367.1"/>
    </source>
</evidence>
<keyword evidence="5" id="KW-1185">Reference proteome</keyword>
<evidence type="ECO:0000256" key="3">
    <source>
        <dbReference type="ARBA" id="ARBA00024356"/>
    </source>
</evidence>
<dbReference type="OrthoDB" id="9775877at2"/>
<evidence type="ECO:0000313" key="5">
    <source>
        <dbReference type="Proteomes" id="UP000184020"/>
    </source>
</evidence>
<name>A0A1M5MT31_9FLAO</name>
<dbReference type="InterPro" id="IPR007184">
    <property type="entry name" value="Mannoside_phosphorylase"/>
</dbReference>
<proteinExistence type="inferred from homology"/>
<dbReference type="GO" id="GO:0016787">
    <property type="term" value="F:hydrolase activity"/>
    <property type="evidence" value="ECO:0007669"/>
    <property type="project" value="UniProtKB-KW"/>
</dbReference>
<dbReference type="SUPFAM" id="SSF75005">
    <property type="entry name" value="Arabinanase/levansucrase/invertase"/>
    <property type="match status" value="1"/>
</dbReference>
<sequence>MINIKKEGIILEKTALLFENESVLNPAIMQEGNVIHMLYRAVRAGNYSTVGYCKLEGATEVVQRNNKPLLIPCCEEASNGIEDPRIVKIDGIYYITYTSFDGINALGTLVTSSDLVTFTNHGIIVPQFTFDEFQRLAECTNLVNAKYFRHVRHFNRSKKVFIWDKDVIFFPRRINGKLAFLHRIRPGIQLVLITSLEDLTREFWNNYFLHFNEHIILDPVGSHHESSFTGGGCPPIETEDGWILIYHGVFDTSEGYIYSAAAALLDLENPTKVVGRLPYPLISPEIDYEINGIVDNVVFPTGTALFDDKLYIYYGAADNCIACASLSFSELLNELKLNPVVEENN</sequence>
<dbReference type="GO" id="GO:0016757">
    <property type="term" value="F:glycosyltransferase activity"/>
    <property type="evidence" value="ECO:0007669"/>
    <property type="project" value="UniProtKB-KW"/>
</dbReference>
<dbReference type="AlphaFoldDB" id="A0A1M5MT31"/>
<keyword evidence="4" id="KW-0378">Hydrolase</keyword>
<dbReference type="PANTHER" id="PTHR34106:SF5">
    <property type="entry name" value="GLYCOSIDASE"/>
    <property type="match status" value="1"/>
</dbReference>
<organism evidence="4 5">
    <name type="scientific">Flavobacterium micromati</name>
    <dbReference type="NCBI Taxonomy" id="229205"/>
    <lineage>
        <taxon>Bacteria</taxon>
        <taxon>Pseudomonadati</taxon>
        <taxon>Bacteroidota</taxon>
        <taxon>Flavobacteriia</taxon>
        <taxon>Flavobacteriales</taxon>
        <taxon>Flavobacteriaceae</taxon>
        <taxon>Flavobacterium</taxon>
    </lineage>
</organism>
<reference evidence="5" key="1">
    <citation type="submission" date="2016-11" db="EMBL/GenBank/DDBJ databases">
        <authorList>
            <person name="Varghese N."/>
            <person name="Submissions S."/>
        </authorList>
    </citation>
    <scope>NUCLEOTIDE SEQUENCE [LARGE SCALE GENOMIC DNA]</scope>
    <source>
        <strain evidence="5">DSM 17659</strain>
    </source>
</reference>
<dbReference type="Gene3D" id="2.115.10.20">
    <property type="entry name" value="Glycosyl hydrolase domain, family 43"/>
    <property type="match status" value="1"/>
</dbReference>
<dbReference type="STRING" id="229205.SAMN05444372_11024"/>
<dbReference type="PIRSF" id="PIRSF016202">
    <property type="entry name" value="PH1107"/>
    <property type="match status" value="1"/>
</dbReference>
<comment type="similarity">
    <text evidence="3">Belongs to the glycosyl hydrolase 130 family.</text>
</comment>
<evidence type="ECO:0000256" key="2">
    <source>
        <dbReference type="ARBA" id="ARBA00022679"/>
    </source>
</evidence>
<dbReference type="PANTHER" id="PTHR34106">
    <property type="entry name" value="GLYCOSIDASE"/>
    <property type="match status" value="1"/>
</dbReference>
<dbReference type="EMBL" id="FQWF01000010">
    <property type="protein sequence ID" value="SHG80367.1"/>
    <property type="molecule type" value="Genomic_DNA"/>
</dbReference>
<dbReference type="InterPro" id="IPR023296">
    <property type="entry name" value="Glyco_hydro_beta-prop_sf"/>
</dbReference>
<gene>
    <name evidence="4" type="ORF">SAMN05444372_11024</name>
</gene>
<keyword evidence="2" id="KW-0808">Transferase</keyword>
<dbReference type="Proteomes" id="UP000184020">
    <property type="component" value="Unassembled WGS sequence"/>
</dbReference>